<dbReference type="InterPro" id="IPR001509">
    <property type="entry name" value="Epimerase_deHydtase"/>
</dbReference>
<name>A0A5D0MI74_9BACT</name>
<accession>A0A5D0MI74</accession>
<comment type="domain">
    <text evidence="4">Contains a large N-terminal NADP-binding domain, and a smaller C-terminal substrate-binding domain.</text>
</comment>
<feature type="binding site" evidence="4">
    <location>
        <position position="177"/>
    </location>
    <ligand>
        <name>NADP(+)</name>
        <dbReference type="ChEBI" id="CHEBI:58349"/>
    </ligand>
</feature>
<evidence type="ECO:0000313" key="7">
    <source>
        <dbReference type="Proteomes" id="UP000324143"/>
    </source>
</evidence>
<comment type="function">
    <text evidence="4">Catalyzes the interconversion between ADP-D-glycero-beta-D-manno-heptose and ADP-L-glycero-beta-D-manno-heptose via an epimerization at carbon 6 of the heptose.</text>
</comment>
<proteinExistence type="inferred from homology"/>
<evidence type="ECO:0000256" key="2">
    <source>
        <dbReference type="ARBA" id="ARBA00023235"/>
    </source>
</evidence>
<feature type="binding site" evidence="4">
    <location>
        <begin position="200"/>
        <end position="203"/>
    </location>
    <ligand>
        <name>substrate</name>
    </ligand>
</feature>
<comment type="pathway">
    <text evidence="4">Nucleotide-sugar biosynthesis; ADP-L-glycero-beta-D-manno-heptose biosynthesis; ADP-L-glycero-beta-D-manno-heptose from D-glycero-beta-D-manno-heptose 7-phosphate: step 4/4.</text>
</comment>
<comment type="similarity">
    <text evidence="4">Belongs to the NAD(P)-dependent epimerase/dehydratase family. HldD subfamily.</text>
</comment>
<evidence type="ECO:0000256" key="3">
    <source>
        <dbReference type="ARBA" id="ARBA00023277"/>
    </source>
</evidence>
<evidence type="ECO:0000313" key="6">
    <source>
        <dbReference type="EMBL" id="TYB31303.1"/>
    </source>
</evidence>
<feature type="binding site" evidence="4">
    <location>
        <begin position="31"/>
        <end position="32"/>
    </location>
    <ligand>
        <name>NADP(+)</name>
        <dbReference type="ChEBI" id="CHEBI:58349"/>
    </ligand>
</feature>
<dbReference type="HAMAP" id="MF_01601">
    <property type="entry name" value="Heptose_epimerase"/>
    <property type="match status" value="1"/>
</dbReference>
<evidence type="ECO:0000256" key="4">
    <source>
        <dbReference type="HAMAP-Rule" id="MF_01601"/>
    </source>
</evidence>
<sequence>MIIVTGGAGFIGSNIIKGLNERGYEDILIVDDLKDGNKSRNMNALKFSDFIDKNDFINSLEYFRNSDIDAFFHQGACTDTMENDGRYMLKNNYEYSKDLLHFAMEGKIPFIYASSASVYGQGEKGFEEKRENENPLNVYAFSKFLFDQYVRKYLKEAKSQIVGLRYFNVYGQQENHKKRMSSPVLKFYNQLKENKKAKVFEGSEDFLRDFVYVDDVVDVNLFFYKNSEKNGIFNCGTGQPKSFIKVAKKLIDLLSYGEIENIPFPEKLKGKYQDFTKAELTKLRNAGYKKEFKTLEKGIELYFNYLEKNEGFLYLKENQ</sequence>
<dbReference type="UniPathway" id="UPA00356">
    <property type="reaction ID" value="UER00440"/>
</dbReference>
<comment type="subunit">
    <text evidence="4">Homopentamer.</text>
</comment>
<dbReference type="GO" id="GO:0097171">
    <property type="term" value="P:ADP-L-glycero-beta-D-manno-heptose biosynthetic process"/>
    <property type="evidence" value="ECO:0007669"/>
    <property type="project" value="UniProtKB-UniPathway"/>
</dbReference>
<dbReference type="InterPro" id="IPR036291">
    <property type="entry name" value="NAD(P)-bd_dom_sf"/>
</dbReference>
<dbReference type="Gene3D" id="3.40.50.720">
    <property type="entry name" value="NAD(P)-binding Rossmann-like Domain"/>
    <property type="match status" value="1"/>
</dbReference>
<dbReference type="NCBIfam" id="TIGR02197">
    <property type="entry name" value="heptose_epim"/>
    <property type="match status" value="1"/>
</dbReference>
<dbReference type="Gene3D" id="3.90.25.10">
    <property type="entry name" value="UDP-galactose 4-epimerase, domain 1"/>
    <property type="match status" value="1"/>
</dbReference>
<dbReference type="EC" id="5.1.3.20" evidence="4"/>
<dbReference type="AlphaFoldDB" id="A0A5D0MI74"/>
<feature type="domain" description="NAD-dependent epimerase/dehydratase" evidence="5">
    <location>
        <begin position="2"/>
        <end position="236"/>
    </location>
</feature>
<dbReference type="Pfam" id="PF01370">
    <property type="entry name" value="Epimerase"/>
    <property type="match status" value="1"/>
</dbReference>
<feature type="binding site" evidence="4">
    <location>
        <position position="272"/>
    </location>
    <ligand>
        <name>substrate</name>
    </ligand>
</feature>
<feature type="active site" description="Proton acceptor" evidence="4">
    <location>
        <position position="177"/>
    </location>
</feature>
<dbReference type="SUPFAM" id="SSF51735">
    <property type="entry name" value="NAD(P)-binding Rossmann-fold domains"/>
    <property type="match status" value="1"/>
</dbReference>
<comment type="catalytic activity">
    <reaction evidence="4">
        <text>ADP-D-glycero-beta-D-manno-heptose = ADP-L-glycero-beta-D-manno-heptose</text>
        <dbReference type="Rhea" id="RHEA:17577"/>
        <dbReference type="ChEBI" id="CHEBI:59967"/>
        <dbReference type="ChEBI" id="CHEBI:61506"/>
        <dbReference type="EC" id="5.1.3.20"/>
    </reaction>
</comment>
<dbReference type="InterPro" id="IPR011912">
    <property type="entry name" value="Heptose_epim"/>
</dbReference>
<feature type="binding site" evidence="4">
    <location>
        <position position="186"/>
    </location>
    <ligand>
        <name>substrate</name>
    </ligand>
</feature>
<feature type="binding site" evidence="4">
    <location>
        <position position="208"/>
    </location>
    <ligand>
        <name>substrate</name>
    </ligand>
</feature>
<protein>
    <recommendedName>
        <fullName evidence="4">ADP-L-glycero-D-manno-heptose-6-epimerase</fullName>
        <ecNumber evidence="4">5.1.3.20</ecNumber>
    </recommendedName>
    <alternativeName>
        <fullName evidence="4">ADP-L-glycero-beta-D-manno-heptose-6-epimerase</fullName>
        <shortName evidence="4">ADP-glyceromanno-heptose 6-epimerase</shortName>
        <shortName evidence="4">ADP-hep 6-epimerase</shortName>
        <shortName evidence="4">AGME</shortName>
    </alternativeName>
</protein>
<dbReference type="EMBL" id="VSIX01000040">
    <property type="protein sequence ID" value="TYB31303.1"/>
    <property type="molecule type" value="Genomic_DNA"/>
</dbReference>
<feature type="active site" description="Proton acceptor" evidence="4">
    <location>
        <position position="139"/>
    </location>
</feature>
<keyword evidence="7" id="KW-1185">Reference proteome</keyword>
<dbReference type="PANTHER" id="PTHR43103:SF3">
    <property type="entry name" value="ADP-L-GLYCERO-D-MANNO-HEPTOSE-6-EPIMERASE"/>
    <property type="match status" value="1"/>
</dbReference>
<evidence type="ECO:0000256" key="1">
    <source>
        <dbReference type="ARBA" id="ARBA00022857"/>
    </source>
</evidence>
<keyword evidence="2 4" id="KW-0413">Isomerase</keyword>
<dbReference type="GO" id="GO:0050661">
    <property type="term" value="F:NADP binding"/>
    <property type="evidence" value="ECO:0007669"/>
    <property type="project" value="InterPro"/>
</dbReference>
<evidence type="ECO:0000259" key="5">
    <source>
        <dbReference type="Pfam" id="PF01370"/>
    </source>
</evidence>
<comment type="cofactor">
    <cofactor evidence="4">
        <name>NADP(+)</name>
        <dbReference type="ChEBI" id="CHEBI:58349"/>
    </cofactor>
    <text evidence="4">Binds 1 NADP(+) per subunit.</text>
</comment>
<dbReference type="Proteomes" id="UP000324143">
    <property type="component" value="Unassembled WGS sequence"/>
</dbReference>
<feature type="binding site" evidence="4">
    <location>
        <position position="91"/>
    </location>
    <ligand>
        <name>NADP(+)</name>
        <dbReference type="ChEBI" id="CHEBI:58349"/>
    </ligand>
</feature>
<dbReference type="GO" id="GO:0005975">
    <property type="term" value="P:carbohydrate metabolic process"/>
    <property type="evidence" value="ECO:0007669"/>
    <property type="project" value="UniProtKB-UniRule"/>
</dbReference>
<dbReference type="CDD" id="cd05248">
    <property type="entry name" value="ADP_GME_SDR_e"/>
    <property type="match status" value="1"/>
</dbReference>
<feature type="binding site" evidence="4">
    <location>
        <position position="168"/>
    </location>
    <ligand>
        <name>substrate</name>
    </ligand>
</feature>
<feature type="binding site" evidence="4">
    <location>
        <position position="53"/>
    </location>
    <ligand>
        <name>NADP(+)</name>
        <dbReference type="ChEBI" id="CHEBI:58349"/>
    </ligand>
</feature>
<comment type="caution">
    <text evidence="6">The sequence shown here is derived from an EMBL/GenBank/DDBJ whole genome shotgun (WGS) entry which is preliminary data.</text>
</comment>
<feature type="binding site" evidence="4">
    <location>
        <begin position="74"/>
        <end position="78"/>
    </location>
    <ligand>
        <name>NADP(+)</name>
        <dbReference type="ChEBI" id="CHEBI:58349"/>
    </ligand>
</feature>
<feature type="binding site" evidence="4">
    <location>
        <position position="179"/>
    </location>
    <ligand>
        <name>substrate</name>
    </ligand>
</feature>
<feature type="binding site" evidence="4">
    <location>
        <position position="38"/>
    </location>
    <ligand>
        <name>NADP(+)</name>
        <dbReference type="ChEBI" id="CHEBI:58349"/>
    </ligand>
</feature>
<feature type="binding site" evidence="4">
    <location>
        <begin position="10"/>
        <end position="11"/>
    </location>
    <ligand>
        <name>NADP(+)</name>
        <dbReference type="ChEBI" id="CHEBI:58349"/>
    </ligand>
</feature>
<gene>
    <name evidence="6" type="primary">rfaD</name>
    <name evidence="4" type="synonym">hldD</name>
    <name evidence="6" type="ORF">FXF47_04655</name>
</gene>
<dbReference type="GO" id="GO:0008712">
    <property type="term" value="F:ADP-glyceromanno-heptose 6-epimerase activity"/>
    <property type="evidence" value="ECO:0007669"/>
    <property type="project" value="UniProtKB-UniRule"/>
</dbReference>
<dbReference type="PANTHER" id="PTHR43103">
    <property type="entry name" value="NUCLEOSIDE-DIPHOSPHATE-SUGAR EPIMERASE"/>
    <property type="match status" value="1"/>
</dbReference>
<feature type="binding site" evidence="4">
    <location>
        <position position="143"/>
    </location>
    <ligand>
        <name>NADP(+)</name>
        <dbReference type="ChEBI" id="CHEBI:58349"/>
    </ligand>
</feature>
<keyword evidence="1 4" id="KW-0521">NADP</keyword>
<keyword evidence="3 4" id="KW-0119">Carbohydrate metabolism</keyword>
<reference evidence="6" key="1">
    <citation type="submission" date="2019-08" db="EMBL/GenBank/DDBJ databases">
        <title>Genomic characterization of a novel candidate phylum (ARYD3) from a high temperature, high salinity tertiary oil reservoir in north central Oklahoma, USA.</title>
        <authorList>
            <person name="Youssef N.H."/>
            <person name="Yadav A."/>
            <person name="Elshahed M.S."/>
        </authorList>
    </citation>
    <scope>NUCLEOTIDE SEQUENCE [LARGE SCALE GENOMIC DNA]</scope>
    <source>
        <strain evidence="6">ARYD3</strain>
    </source>
</reference>
<feature type="binding site" evidence="4">
    <location>
        <position position="169"/>
    </location>
    <ligand>
        <name>NADP(+)</name>
        <dbReference type="ChEBI" id="CHEBI:58349"/>
    </ligand>
</feature>
<organism evidence="6 7">
    <name type="scientific">Candidatus Mcinerneyibacterium aminivorans</name>
    <dbReference type="NCBI Taxonomy" id="2703815"/>
    <lineage>
        <taxon>Bacteria</taxon>
        <taxon>Candidatus Macinerneyibacteriota</taxon>
        <taxon>Candidatus Mcinerneyibacteria</taxon>
        <taxon>Candidatus Mcinerneyibacteriales</taxon>
        <taxon>Candidatus Mcinerneyibacteriaceae</taxon>
        <taxon>Candidatus Mcinerneyibacterium</taxon>
    </lineage>
</organism>